<dbReference type="InterPro" id="IPR000086">
    <property type="entry name" value="NUDIX_hydrolase_dom"/>
</dbReference>
<keyword evidence="2" id="KW-0378">Hydrolase</keyword>
<name>A0A810Q0F0_9FIRM</name>
<geneLocation type="plasmid" evidence="4 5">
    <name>pMM35_01</name>
</geneLocation>
<feature type="domain" description="Nudix hydrolase" evidence="3">
    <location>
        <begin position="41"/>
        <end position="169"/>
    </location>
</feature>
<dbReference type="PROSITE" id="PS00893">
    <property type="entry name" value="NUDIX_BOX"/>
    <property type="match status" value="1"/>
</dbReference>
<dbReference type="Proteomes" id="UP000681343">
    <property type="component" value="Plasmid pMM35_01"/>
</dbReference>
<evidence type="ECO:0000256" key="2">
    <source>
        <dbReference type="ARBA" id="ARBA00022801"/>
    </source>
</evidence>
<dbReference type="PROSITE" id="PS51462">
    <property type="entry name" value="NUDIX"/>
    <property type="match status" value="1"/>
</dbReference>
<dbReference type="PANTHER" id="PTHR11839:SF18">
    <property type="entry name" value="NUDIX HYDROLASE DOMAIN-CONTAINING PROTEIN"/>
    <property type="match status" value="1"/>
</dbReference>
<dbReference type="CDD" id="cd03424">
    <property type="entry name" value="NUDIX_ADPRase_Nudt5_UGPPase_Nudt14"/>
    <property type="match status" value="1"/>
</dbReference>
<comment type="cofactor">
    <cofactor evidence="1">
        <name>Mg(2+)</name>
        <dbReference type="ChEBI" id="CHEBI:18420"/>
    </cofactor>
</comment>
<gene>
    <name evidence="4" type="ORF">MM35RIKEN_19690</name>
</gene>
<dbReference type="GO" id="GO:0016787">
    <property type="term" value="F:hydrolase activity"/>
    <property type="evidence" value="ECO:0007669"/>
    <property type="project" value="UniProtKB-KW"/>
</dbReference>
<proteinExistence type="predicted"/>
<keyword evidence="5" id="KW-1185">Reference proteome</keyword>
<dbReference type="FunFam" id="3.90.79.10:FF:000024">
    <property type="entry name" value="ADP-ribose pyrophosphatase"/>
    <property type="match status" value="1"/>
</dbReference>
<dbReference type="InterPro" id="IPR020084">
    <property type="entry name" value="NUDIX_hydrolase_CS"/>
</dbReference>
<accession>A0A810Q0F0</accession>
<evidence type="ECO:0000259" key="3">
    <source>
        <dbReference type="PROSITE" id="PS51462"/>
    </source>
</evidence>
<dbReference type="GO" id="GO:0019693">
    <property type="term" value="P:ribose phosphate metabolic process"/>
    <property type="evidence" value="ECO:0007669"/>
    <property type="project" value="TreeGrafter"/>
</dbReference>
<dbReference type="GO" id="GO:0005829">
    <property type="term" value="C:cytosol"/>
    <property type="evidence" value="ECO:0007669"/>
    <property type="project" value="TreeGrafter"/>
</dbReference>
<evidence type="ECO:0000256" key="1">
    <source>
        <dbReference type="ARBA" id="ARBA00001946"/>
    </source>
</evidence>
<protein>
    <submittedName>
        <fullName evidence="4">ADP-ribose pyrophosphatase</fullName>
    </submittedName>
</protein>
<dbReference type="EMBL" id="AP023416">
    <property type="protein sequence ID" value="BCK79777.1"/>
    <property type="molecule type" value="Genomic_DNA"/>
</dbReference>
<dbReference type="Pfam" id="PF00293">
    <property type="entry name" value="NUDIX"/>
    <property type="match status" value="1"/>
</dbReference>
<evidence type="ECO:0000313" key="5">
    <source>
        <dbReference type="Proteomes" id="UP000681343"/>
    </source>
</evidence>
<dbReference type="KEGG" id="vfa:MM35RIKEN_19690"/>
<dbReference type="SUPFAM" id="SSF55811">
    <property type="entry name" value="Nudix"/>
    <property type="match status" value="1"/>
</dbReference>
<dbReference type="InterPro" id="IPR015797">
    <property type="entry name" value="NUDIX_hydrolase-like_dom_sf"/>
</dbReference>
<dbReference type="PANTHER" id="PTHR11839">
    <property type="entry name" value="UDP/ADP-SUGAR PYROPHOSPHATASE"/>
    <property type="match status" value="1"/>
</dbReference>
<dbReference type="AlphaFoldDB" id="A0A810Q0F0"/>
<keyword evidence="4" id="KW-0614">Plasmid</keyword>
<dbReference type="GO" id="GO:0006753">
    <property type="term" value="P:nucleoside phosphate metabolic process"/>
    <property type="evidence" value="ECO:0007669"/>
    <property type="project" value="TreeGrafter"/>
</dbReference>
<organism evidence="4 5">
    <name type="scientific">Vescimonas fastidiosa</name>
    <dbReference type="NCBI Taxonomy" id="2714353"/>
    <lineage>
        <taxon>Bacteria</taxon>
        <taxon>Bacillati</taxon>
        <taxon>Bacillota</taxon>
        <taxon>Clostridia</taxon>
        <taxon>Eubacteriales</taxon>
        <taxon>Oscillospiraceae</taxon>
        <taxon>Vescimonas</taxon>
    </lineage>
</organism>
<evidence type="ECO:0000313" key="4">
    <source>
        <dbReference type="EMBL" id="BCK79777.1"/>
    </source>
</evidence>
<reference evidence="4" key="1">
    <citation type="submission" date="2020-09" db="EMBL/GenBank/DDBJ databases">
        <title>New species isolated from human feces.</title>
        <authorList>
            <person name="Kitahara M."/>
            <person name="Shigeno Y."/>
            <person name="Shime M."/>
            <person name="Matsumoto Y."/>
            <person name="Nakamura S."/>
            <person name="Motooka D."/>
            <person name="Fukuoka S."/>
            <person name="Nishikawa H."/>
            <person name="Benno Y."/>
        </authorList>
    </citation>
    <scope>NUCLEOTIDE SEQUENCE</scope>
    <source>
        <strain evidence="4">MM35</strain>
        <plasmid evidence="4">pMM35_01</plasmid>
    </source>
</reference>
<dbReference type="RefSeq" id="WP_228738140.1">
    <property type="nucleotide sequence ID" value="NZ_AP023416.1"/>
</dbReference>
<sequence length="182" mass="20658">MLDLTEKLLQSHPIYNGRIIRVRRDEVLLPDGGHGLREVVDHPGGVGILALDDKGQVALVRQYRYAVGEHLWEIPAGKREKGEEPRITARRELHEEVGADAERWTDLGTLIASPGCYAERLYLYKAEGLTFTRQHLDEDEFLEVRFFPFEEVVEKCLNGQLQDAKTVAVVLKAKVLREKSGL</sequence>
<dbReference type="Gene3D" id="3.90.79.10">
    <property type="entry name" value="Nucleoside Triphosphate Pyrophosphohydrolase"/>
    <property type="match status" value="1"/>
</dbReference>